<organism evidence="9 10">
    <name type="scientific">Balnearium lithotrophicum</name>
    <dbReference type="NCBI Taxonomy" id="223788"/>
    <lineage>
        <taxon>Bacteria</taxon>
        <taxon>Pseudomonadati</taxon>
        <taxon>Aquificota</taxon>
        <taxon>Aquificia</taxon>
        <taxon>Desulfurobacteriales</taxon>
        <taxon>Desulfurobacteriaceae</taxon>
        <taxon>Balnearium</taxon>
    </lineage>
</organism>
<feature type="transmembrane region" description="Helical" evidence="8">
    <location>
        <begin position="303"/>
        <end position="320"/>
    </location>
</feature>
<feature type="transmembrane region" description="Helical" evidence="8">
    <location>
        <begin position="133"/>
        <end position="151"/>
    </location>
</feature>
<keyword evidence="2" id="KW-1003">Cell membrane</keyword>
<dbReference type="Proteomes" id="UP000317315">
    <property type="component" value="Unassembled WGS sequence"/>
</dbReference>
<feature type="binding site" evidence="7">
    <location>
        <position position="153"/>
    </location>
    <ligand>
        <name>Mg(2+)</name>
        <dbReference type="ChEBI" id="CHEBI:18420"/>
    </ligand>
</feature>
<keyword evidence="10" id="KW-1185">Reference proteome</keyword>
<keyword evidence="4 8" id="KW-0812">Transmembrane</keyword>
<evidence type="ECO:0000256" key="1">
    <source>
        <dbReference type="ARBA" id="ARBA00004651"/>
    </source>
</evidence>
<dbReference type="GO" id="GO:0071555">
    <property type="term" value="P:cell wall organization"/>
    <property type="evidence" value="ECO:0007669"/>
    <property type="project" value="TreeGrafter"/>
</dbReference>
<keyword evidence="6 8" id="KW-0472">Membrane</keyword>
<feature type="transmembrane region" description="Helical" evidence="8">
    <location>
        <begin position="326"/>
        <end position="345"/>
    </location>
</feature>
<dbReference type="GO" id="GO:0005886">
    <property type="term" value="C:plasma membrane"/>
    <property type="evidence" value="ECO:0007669"/>
    <property type="project" value="UniProtKB-SubCell"/>
</dbReference>
<dbReference type="GO" id="GO:0016780">
    <property type="term" value="F:phosphotransferase activity, for other substituted phosphate groups"/>
    <property type="evidence" value="ECO:0007669"/>
    <property type="project" value="InterPro"/>
</dbReference>
<reference evidence="9 10" key="1">
    <citation type="submission" date="2017-05" db="EMBL/GenBank/DDBJ databases">
        <authorList>
            <person name="Varghese N."/>
            <person name="Submissions S."/>
        </authorList>
    </citation>
    <scope>NUCLEOTIDE SEQUENCE [LARGE SCALE GENOMIC DNA]</scope>
    <source>
        <strain evidence="9 10">DSM 16304</strain>
    </source>
</reference>
<comment type="subcellular location">
    <subcellularLocation>
        <location evidence="1">Cell membrane</location>
        <topology evidence="1">Multi-pass membrane protein</topology>
    </subcellularLocation>
</comment>
<keyword evidence="7" id="KW-0479">Metal-binding</keyword>
<dbReference type="GO" id="GO:0009103">
    <property type="term" value="P:lipopolysaccharide biosynthetic process"/>
    <property type="evidence" value="ECO:0007669"/>
    <property type="project" value="TreeGrafter"/>
</dbReference>
<dbReference type="RefSeq" id="WP_142935241.1">
    <property type="nucleotide sequence ID" value="NZ_FXTM01000010.1"/>
</dbReference>
<dbReference type="OrthoDB" id="9783652at2"/>
<comment type="cofactor">
    <cofactor evidence="7">
        <name>Mg(2+)</name>
        <dbReference type="ChEBI" id="CHEBI:18420"/>
    </cofactor>
</comment>
<dbReference type="CDD" id="cd06912">
    <property type="entry name" value="GT_MraY_like"/>
    <property type="match status" value="1"/>
</dbReference>
<keyword evidence="3 9" id="KW-0808">Transferase</keyword>
<dbReference type="Pfam" id="PF00953">
    <property type="entry name" value="Glycos_transf_4"/>
    <property type="match status" value="1"/>
</dbReference>
<feature type="transmembrane region" description="Helical" evidence="8">
    <location>
        <begin position="237"/>
        <end position="258"/>
    </location>
</feature>
<evidence type="ECO:0000256" key="8">
    <source>
        <dbReference type="SAM" id="Phobius"/>
    </source>
</evidence>
<dbReference type="InterPro" id="IPR000715">
    <property type="entry name" value="Glycosyl_transferase_4"/>
</dbReference>
<evidence type="ECO:0000256" key="4">
    <source>
        <dbReference type="ARBA" id="ARBA00022692"/>
    </source>
</evidence>
<keyword evidence="7" id="KW-0460">Magnesium</keyword>
<evidence type="ECO:0000256" key="2">
    <source>
        <dbReference type="ARBA" id="ARBA00022475"/>
    </source>
</evidence>
<feature type="transmembrane region" description="Helical" evidence="8">
    <location>
        <begin position="184"/>
        <end position="202"/>
    </location>
</feature>
<evidence type="ECO:0000256" key="7">
    <source>
        <dbReference type="PIRSR" id="PIRSR600715-1"/>
    </source>
</evidence>
<evidence type="ECO:0000256" key="3">
    <source>
        <dbReference type="ARBA" id="ARBA00022679"/>
    </source>
</evidence>
<sequence length="355" mass="40658">MLYLILAFSVTFIMCWILIRMKQEKFMDISQGVQKFHTWDVPRTGGIAIFFSLVVVSVAFYIAKKSFTKEVVLLIISAVPVFLGGTLEDITKKVSPRVRLSLGFLSGVLSCFLLGANIIRLDIPVLDSILKDSFILSMFLSAFALAGISNAMNIIDGFNGLASGISVIIFLSYAYLSFLLGDQFLLYFNLVIFAAVVGFFLWNFPLGKIFLGDGGAYTLGFFAGLNGILLVNRHPQVSAWFPLLLLIYPIWETLFSIWRKKFARNLNPFEPDAIHFHMLVYKRIVKPKFKNIDERIRNSFTSFYPWLLQMVATIPALLFWNNKYLLMLFTVVFIVIYVWLYFRIVKFKIPKFLKV</sequence>
<accession>A0A521C8Y8</accession>
<dbReference type="PANTHER" id="PTHR22926:SF3">
    <property type="entry name" value="UNDECAPRENYL-PHOSPHATE ALPHA-N-ACETYLGLUCOSAMINYL 1-PHOSPHATE TRANSFERASE"/>
    <property type="match status" value="1"/>
</dbReference>
<gene>
    <name evidence="9" type="ORF">SAMN06269117_11029</name>
</gene>
<dbReference type="PANTHER" id="PTHR22926">
    <property type="entry name" value="PHOSPHO-N-ACETYLMURAMOYL-PENTAPEPTIDE-TRANSFERASE"/>
    <property type="match status" value="1"/>
</dbReference>
<feature type="transmembrane region" description="Helical" evidence="8">
    <location>
        <begin position="214"/>
        <end position="231"/>
    </location>
</feature>
<protein>
    <submittedName>
        <fullName evidence="9">UDP-N-acetylmuramyl pentapeptide phosphotransferase/UDP-N-acetylglucosamine-1-phosphate transferase</fullName>
    </submittedName>
</protein>
<evidence type="ECO:0000256" key="6">
    <source>
        <dbReference type="ARBA" id="ARBA00023136"/>
    </source>
</evidence>
<evidence type="ECO:0000256" key="5">
    <source>
        <dbReference type="ARBA" id="ARBA00022989"/>
    </source>
</evidence>
<dbReference type="GO" id="GO:0046872">
    <property type="term" value="F:metal ion binding"/>
    <property type="evidence" value="ECO:0007669"/>
    <property type="project" value="UniProtKB-KW"/>
</dbReference>
<dbReference type="EMBL" id="FXTM01000010">
    <property type="protein sequence ID" value="SMO55190.1"/>
    <property type="molecule type" value="Genomic_DNA"/>
</dbReference>
<feature type="transmembrane region" description="Helical" evidence="8">
    <location>
        <begin position="100"/>
        <end position="121"/>
    </location>
</feature>
<feature type="transmembrane region" description="Helical" evidence="8">
    <location>
        <begin position="158"/>
        <end position="178"/>
    </location>
</feature>
<dbReference type="AlphaFoldDB" id="A0A521C8Y8"/>
<feature type="binding site" evidence="7">
    <location>
        <position position="213"/>
    </location>
    <ligand>
        <name>Mg(2+)</name>
        <dbReference type="ChEBI" id="CHEBI:18420"/>
    </ligand>
</feature>
<evidence type="ECO:0000313" key="9">
    <source>
        <dbReference type="EMBL" id="SMO55190.1"/>
    </source>
</evidence>
<feature type="transmembrane region" description="Helical" evidence="8">
    <location>
        <begin position="6"/>
        <end position="23"/>
    </location>
</feature>
<evidence type="ECO:0000313" key="10">
    <source>
        <dbReference type="Proteomes" id="UP000317315"/>
    </source>
</evidence>
<keyword evidence="5 8" id="KW-1133">Transmembrane helix</keyword>
<proteinExistence type="predicted"/>
<feature type="transmembrane region" description="Helical" evidence="8">
    <location>
        <begin position="44"/>
        <end position="63"/>
    </location>
</feature>
<name>A0A521C8Y8_9BACT</name>
<dbReference type="GO" id="GO:0044038">
    <property type="term" value="P:cell wall macromolecule biosynthetic process"/>
    <property type="evidence" value="ECO:0007669"/>
    <property type="project" value="TreeGrafter"/>
</dbReference>